<dbReference type="OrthoDB" id="1201990at2"/>
<proteinExistence type="predicted"/>
<dbReference type="AlphaFoldDB" id="A0A3D8GMJ4"/>
<accession>A0A3D8GMJ4</accession>
<protein>
    <submittedName>
        <fullName evidence="1">DNA topology modulation protein</fullName>
    </submittedName>
</protein>
<sequence>MKRIAIIGSGGAGKSTFARKLGKKLGKKVYHLDALFWKPGWVPMDRNDFLHLQNGIMEGDEWIIDGNFGGTMDARLEKADTVIFLHYSTIRCLYRVVKRRIQYQGRTRPDMGEGCPEKLDLEFISWVAGYNRKKAPFILEKLAELKGKQIYIFTRPSEAETFLRGLNDKIIQNN</sequence>
<dbReference type="Gene3D" id="3.40.50.300">
    <property type="entry name" value="P-loop containing nucleotide triphosphate hydrolases"/>
    <property type="match status" value="1"/>
</dbReference>
<evidence type="ECO:0000313" key="2">
    <source>
        <dbReference type="Proteomes" id="UP000257144"/>
    </source>
</evidence>
<organism evidence="1 2">
    <name type="scientific">Neobacillus piezotolerans</name>
    <dbReference type="NCBI Taxonomy" id="2259171"/>
    <lineage>
        <taxon>Bacteria</taxon>
        <taxon>Bacillati</taxon>
        <taxon>Bacillota</taxon>
        <taxon>Bacilli</taxon>
        <taxon>Bacillales</taxon>
        <taxon>Bacillaceae</taxon>
        <taxon>Neobacillus</taxon>
    </lineage>
</organism>
<dbReference type="EMBL" id="QNQT01000009">
    <property type="protein sequence ID" value="RDU35527.1"/>
    <property type="molecule type" value="Genomic_DNA"/>
</dbReference>
<dbReference type="SUPFAM" id="SSF52540">
    <property type="entry name" value="P-loop containing nucleoside triphosphate hydrolases"/>
    <property type="match status" value="1"/>
</dbReference>
<name>A0A3D8GMJ4_9BACI</name>
<dbReference type="InterPro" id="IPR052922">
    <property type="entry name" value="Cytidylate_Kinase-2"/>
</dbReference>
<dbReference type="PANTHER" id="PTHR37816:SF3">
    <property type="entry name" value="MODULATES DNA TOPOLOGY"/>
    <property type="match status" value="1"/>
</dbReference>
<dbReference type="NCBIfam" id="NF005994">
    <property type="entry name" value="PRK08118.1"/>
    <property type="match status" value="1"/>
</dbReference>
<dbReference type="PANTHER" id="PTHR37816">
    <property type="entry name" value="YALI0E33011P"/>
    <property type="match status" value="1"/>
</dbReference>
<comment type="caution">
    <text evidence="1">The sequence shown here is derived from an EMBL/GenBank/DDBJ whole genome shotgun (WGS) entry which is preliminary data.</text>
</comment>
<gene>
    <name evidence="1" type="ORF">DRW41_17470</name>
</gene>
<dbReference type="RefSeq" id="WP_115453311.1">
    <property type="nucleotide sequence ID" value="NZ_QNQT01000009.1"/>
</dbReference>
<dbReference type="Proteomes" id="UP000257144">
    <property type="component" value="Unassembled WGS sequence"/>
</dbReference>
<reference evidence="1 2" key="1">
    <citation type="submission" date="2018-07" db="EMBL/GenBank/DDBJ databases">
        <title>Bacillus sp. YLB-04 draft genome sequence.</title>
        <authorList>
            <person name="Yu L."/>
            <person name="Tang X."/>
        </authorList>
    </citation>
    <scope>NUCLEOTIDE SEQUENCE [LARGE SCALE GENOMIC DNA]</scope>
    <source>
        <strain evidence="1 2">YLB-04</strain>
    </source>
</reference>
<dbReference type="InterPro" id="IPR027417">
    <property type="entry name" value="P-loop_NTPase"/>
</dbReference>
<evidence type="ECO:0000313" key="1">
    <source>
        <dbReference type="EMBL" id="RDU35527.1"/>
    </source>
</evidence>
<keyword evidence="2" id="KW-1185">Reference proteome</keyword>